<sequence length="352" mass="38855">MKFKKLIILFVVLGALVLLAVVKKTVVKPRAIPFEKAEEATLSELTPRITADFISKVIVYQGRSEAKKVVFSRNAAKEWIVENKFSAPARKNVPEELIKYLSGLKGELRTDSKAVFSDFQIADNEGLHIVLVNTADKEAVHLVVGLTKAAWNESFVRVLGAQKVFLVEKNFLMVLGLSSDPKAELRARSYLDLKIFPGDLAAAADRLEIKAAPAARPFVLKKSGEGPSAAAGWQLDPPDPRAPVDQARMDEFLRTISDLQARDVMDPNVTTYGFDKPTSTIIVNAKKKEVAVSYRLEIGNFDAAQKSYYARLVPGNIVYRLPEETAMFLKKDRSFFLQQASKGKQRGAAAGS</sequence>
<dbReference type="Proteomes" id="UP000287243">
    <property type="component" value="Chromosome"/>
</dbReference>
<dbReference type="Pfam" id="PF14238">
    <property type="entry name" value="DUF4340"/>
    <property type="match status" value="1"/>
</dbReference>
<organism evidence="2 3">
    <name type="scientific">Velamenicoccus archaeovorus</name>
    <dbReference type="NCBI Taxonomy" id="1930593"/>
    <lineage>
        <taxon>Bacteria</taxon>
        <taxon>Pseudomonadati</taxon>
        <taxon>Candidatus Omnitrophota</taxon>
        <taxon>Candidatus Velamenicoccus</taxon>
    </lineage>
</organism>
<dbReference type="RefSeq" id="WP_164908940.1">
    <property type="nucleotide sequence ID" value="NZ_CP019384.1"/>
</dbReference>
<accession>A0A410P6H3</accession>
<name>A0A410P6H3_VELA1</name>
<keyword evidence="3" id="KW-1185">Reference proteome</keyword>
<dbReference type="InterPro" id="IPR025641">
    <property type="entry name" value="DUF4340"/>
</dbReference>
<reference evidence="2 3" key="1">
    <citation type="submission" date="2017-01" db="EMBL/GenBank/DDBJ databases">
        <title>First insights into the biology of 'candidatus Vampirococcus archaeovorus'.</title>
        <authorList>
            <person name="Kizina J."/>
            <person name="Jordan S."/>
            <person name="Stueber K."/>
            <person name="Reinhardt R."/>
            <person name="Harder J."/>
        </authorList>
    </citation>
    <scope>NUCLEOTIDE SEQUENCE [LARGE SCALE GENOMIC DNA]</scope>
    <source>
        <strain evidence="2 3">LiM</strain>
    </source>
</reference>
<dbReference type="EMBL" id="CP019384">
    <property type="protein sequence ID" value="QAT17787.1"/>
    <property type="molecule type" value="Genomic_DNA"/>
</dbReference>
<evidence type="ECO:0000313" key="3">
    <source>
        <dbReference type="Proteomes" id="UP000287243"/>
    </source>
</evidence>
<protein>
    <recommendedName>
        <fullName evidence="1">DUF4340 domain-containing protein</fullName>
    </recommendedName>
</protein>
<dbReference type="KEGG" id="vai:BU251_08670"/>
<feature type="domain" description="DUF4340" evidence="1">
    <location>
        <begin position="79"/>
        <end position="277"/>
    </location>
</feature>
<evidence type="ECO:0000259" key="1">
    <source>
        <dbReference type="Pfam" id="PF14238"/>
    </source>
</evidence>
<evidence type="ECO:0000313" key="2">
    <source>
        <dbReference type="EMBL" id="QAT17787.1"/>
    </source>
</evidence>
<gene>
    <name evidence="2" type="ORF">BU251_08670</name>
</gene>
<dbReference type="AlphaFoldDB" id="A0A410P6H3"/>
<proteinExistence type="predicted"/>